<evidence type="ECO:0000256" key="3">
    <source>
        <dbReference type="ARBA" id="ARBA00023274"/>
    </source>
</evidence>
<organism evidence="7 8">
    <name type="scientific">Ditylenchus dipsaci</name>
    <dbReference type="NCBI Taxonomy" id="166011"/>
    <lineage>
        <taxon>Eukaryota</taxon>
        <taxon>Metazoa</taxon>
        <taxon>Ecdysozoa</taxon>
        <taxon>Nematoda</taxon>
        <taxon>Chromadorea</taxon>
        <taxon>Rhabditida</taxon>
        <taxon>Tylenchina</taxon>
        <taxon>Tylenchomorpha</taxon>
        <taxon>Sphaerularioidea</taxon>
        <taxon>Anguinidae</taxon>
        <taxon>Anguininae</taxon>
        <taxon>Ditylenchus</taxon>
    </lineage>
</organism>
<evidence type="ECO:0000313" key="7">
    <source>
        <dbReference type="Proteomes" id="UP000887574"/>
    </source>
</evidence>
<accession>A0A915ELE4</accession>
<dbReference type="GO" id="GO:0005829">
    <property type="term" value="C:cytosol"/>
    <property type="evidence" value="ECO:0007669"/>
    <property type="project" value="TreeGrafter"/>
</dbReference>
<dbReference type="Pfam" id="PF06094">
    <property type="entry name" value="GGACT"/>
    <property type="match status" value="1"/>
</dbReference>
<dbReference type="Gene3D" id="3.30.70.600">
    <property type="entry name" value="Ribosomal protein S10 domain"/>
    <property type="match status" value="1"/>
</dbReference>
<evidence type="ECO:0000259" key="6">
    <source>
        <dbReference type="SMART" id="SM01403"/>
    </source>
</evidence>
<reference evidence="8" key="1">
    <citation type="submission" date="2022-11" db="UniProtKB">
        <authorList>
            <consortium name="WormBaseParasite"/>
        </authorList>
    </citation>
    <scope>IDENTIFICATION</scope>
</reference>
<name>A0A915ELE4_9BILA</name>
<dbReference type="Pfam" id="PF00338">
    <property type="entry name" value="Ribosomal_S10"/>
    <property type="match status" value="1"/>
</dbReference>
<keyword evidence="3" id="KW-0687">Ribonucleoprotein</keyword>
<dbReference type="GO" id="GO:1990904">
    <property type="term" value="C:ribonucleoprotein complex"/>
    <property type="evidence" value="ECO:0007669"/>
    <property type="project" value="UniProtKB-KW"/>
</dbReference>
<protein>
    <recommendedName>
        <fullName evidence="5">Gamma-glutamylcyclotransferase family protein</fullName>
    </recommendedName>
</protein>
<dbReference type="Gene3D" id="3.10.490.10">
    <property type="entry name" value="Gamma-glutamyl cyclotransferase-like"/>
    <property type="match status" value="1"/>
</dbReference>
<dbReference type="InterPro" id="IPR009288">
    <property type="entry name" value="AIG2-like_dom"/>
</dbReference>
<dbReference type="PANTHER" id="PTHR12510:SF4">
    <property type="entry name" value="GAMMA-GLUTAMYLAMINECYCLOTRANSFERASE"/>
    <property type="match status" value="1"/>
</dbReference>
<evidence type="ECO:0000256" key="2">
    <source>
        <dbReference type="ARBA" id="ARBA00022980"/>
    </source>
</evidence>
<dbReference type="InterPro" id="IPR036838">
    <property type="entry name" value="Ribosomal_uS10_dom_sf"/>
</dbReference>
<evidence type="ECO:0000256" key="5">
    <source>
        <dbReference type="RuleBase" id="RU367036"/>
    </source>
</evidence>
<dbReference type="CDD" id="cd06661">
    <property type="entry name" value="GGCT_like"/>
    <property type="match status" value="1"/>
</dbReference>
<keyword evidence="2" id="KW-0689">Ribosomal protein</keyword>
<evidence type="ECO:0000313" key="8">
    <source>
        <dbReference type="WBParaSite" id="jg6618.2"/>
    </source>
</evidence>
<dbReference type="AlphaFoldDB" id="A0A915ELE4"/>
<feature type="active site" description="Proton acceptor" evidence="4">
    <location>
        <position position="241"/>
    </location>
</feature>
<evidence type="ECO:0000256" key="4">
    <source>
        <dbReference type="PIRSR" id="PIRSR639126-1"/>
    </source>
</evidence>
<dbReference type="SMART" id="SM01403">
    <property type="entry name" value="Ribosomal_S10"/>
    <property type="match status" value="1"/>
</dbReference>
<proteinExistence type="inferred from homology"/>
<dbReference type="InterPro" id="IPR027486">
    <property type="entry name" value="Ribosomal_uS10_dom"/>
</dbReference>
<dbReference type="Proteomes" id="UP000887574">
    <property type="component" value="Unplaced"/>
</dbReference>
<comment type="similarity">
    <text evidence="1 5">Belongs to the gamma-glutamylcyclotransferase family.</text>
</comment>
<keyword evidence="7" id="KW-1185">Reference proteome</keyword>
<dbReference type="PANTHER" id="PTHR12510">
    <property type="entry name" value="TROPONIN C-AKIN-1 PROTEIN"/>
    <property type="match status" value="1"/>
</dbReference>
<dbReference type="GO" id="GO:0061929">
    <property type="term" value="F:gamma-glutamylaminecyclotransferase activity"/>
    <property type="evidence" value="ECO:0007669"/>
    <property type="project" value="InterPro"/>
</dbReference>
<feature type="domain" description="Small ribosomal subunit protein uS10" evidence="6">
    <location>
        <begin position="52"/>
        <end position="149"/>
    </location>
</feature>
<dbReference type="InterPro" id="IPR013024">
    <property type="entry name" value="GGCT-like"/>
</dbReference>
<dbReference type="SUPFAM" id="SSF54999">
    <property type="entry name" value="Ribosomal protein S10"/>
    <property type="match status" value="1"/>
</dbReference>
<evidence type="ECO:0000256" key="1">
    <source>
        <dbReference type="ARBA" id="ARBA00008861"/>
    </source>
</evidence>
<sequence length="326" mass="37047">MLLSNIRGLLPASNLLGKLLIRNSLALYSSTSSVATPVNKEPKQDKLFRSVEIEVRGHDKAVLKSYLEFLKNTIAHLELRRTEVRTLPYIRWIQWALRAKFAKKKYKLHYETRTHISQITVLDVTGSTASTFLEYIQRNIPEGPGIKKEPAVKMQETDTVHLVFVYGTLKSGEPNAPVMTDDSTGTCKFIGKAQTLTKFPLIIGSIYNIPFLLNLPHKGHLVEGEVYGIDSKKLSFLDEFEAHPQFYRRERLPVKLIDGAGSTTDRTMDVWIYLLPTWRDQLYDENTTVYSCYSSGGAHGRVYVSKYLRTSELEHSHIIFGALDPP</sequence>
<dbReference type="WBParaSite" id="jg6618.2">
    <property type="protein sequence ID" value="jg6618.2"/>
    <property type="gene ID" value="jg6618"/>
</dbReference>
<dbReference type="SUPFAM" id="SSF110857">
    <property type="entry name" value="Gamma-glutamyl cyclotransferase-like"/>
    <property type="match status" value="1"/>
</dbReference>
<dbReference type="GO" id="GO:0005840">
    <property type="term" value="C:ribosome"/>
    <property type="evidence" value="ECO:0007669"/>
    <property type="project" value="UniProtKB-KW"/>
</dbReference>
<dbReference type="InterPro" id="IPR036568">
    <property type="entry name" value="GGCT-like_sf"/>
</dbReference>
<dbReference type="InterPro" id="IPR039126">
    <property type="entry name" value="GGACT"/>
</dbReference>